<dbReference type="Proteomes" id="UP000272942">
    <property type="component" value="Unassembled WGS sequence"/>
</dbReference>
<reference evidence="2 3" key="2">
    <citation type="submission" date="2018-11" db="EMBL/GenBank/DDBJ databases">
        <authorList>
            <consortium name="Pathogen Informatics"/>
        </authorList>
    </citation>
    <scope>NUCLEOTIDE SEQUENCE [LARGE SCALE GENOMIC DNA]</scope>
    <source>
        <strain evidence="2 3">Egypt</strain>
    </source>
</reference>
<dbReference type="WBParaSite" id="ECPE_0000878301-mRNA-1">
    <property type="protein sequence ID" value="ECPE_0000878301-mRNA-1"/>
    <property type="gene ID" value="ECPE_0000878301"/>
</dbReference>
<evidence type="ECO:0000256" key="1">
    <source>
        <dbReference type="SAM" id="MobiDB-lite"/>
    </source>
</evidence>
<proteinExistence type="predicted"/>
<feature type="region of interest" description="Disordered" evidence="1">
    <location>
        <begin position="87"/>
        <end position="117"/>
    </location>
</feature>
<dbReference type="AlphaFoldDB" id="A0A183AP72"/>
<reference evidence="4" key="1">
    <citation type="submission" date="2016-06" db="UniProtKB">
        <authorList>
            <consortium name="WormBaseParasite"/>
        </authorList>
    </citation>
    <scope>IDENTIFICATION</scope>
</reference>
<gene>
    <name evidence="2" type="ORF">ECPE_LOCUS8757</name>
</gene>
<dbReference type="InterPro" id="IPR042201">
    <property type="entry name" value="FH2_Formin_sf"/>
</dbReference>
<keyword evidence="3" id="KW-1185">Reference proteome</keyword>
<name>A0A183AP72_9TREM</name>
<organism evidence="4">
    <name type="scientific">Echinostoma caproni</name>
    <dbReference type="NCBI Taxonomy" id="27848"/>
    <lineage>
        <taxon>Eukaryota</taxon>
        <taxon>Metazoa</taxon>
        <taxon>Spiralia</taxon>
        <taxon>Lophotrochozoa</taxon>
        <taxon>Platyhelminthes</taxon>
        <taxon>Trematoda</taxon>
        <taxon>Digenea</taxon>
        <taxon>Plagiorchiida</taxon>
        <taxon>Echinostomata</taxon>
        <taxon>Echinostomatoidea</taxon>
        <taxon>Echinostomatidae</taxon>
        <taxon>Echinostoma</taxon>
    </lineage>
</organism>
<protein>
    <submittedName>
        <fullName evidence="4">FH2 domain-containing protein</fullName>
    </submittedName>
</protein>
<sequence length="336" mass="37306">MLRTHLTLIQLCKQSDQALAQTEKHLEQLDHVTQQCANYFCEDVSSGFKLVDCFGTFHTFFDRVTNAEQELAEVRMQKQKNIARAQLLTADPPAPNLGPKPLWKKPPRKSSAPGSKLFPGGNSDLIFQLLKDQNQSVAQSLNNQNTTRLPMSVSSCDLSWHAQKPPPPQPGSSGWNGETRSDNFAPSDLSERKFKFSVPNLAAEMGQNNFKSEQSGLVNGSSVSSTSIILTPVTLSDCTAGLVPVEPMQAPAPIYRTRSRVDMVVTRRKRSDIAAGLLGADRERRLIAGTNQLSISVDYDKVGEDTVDESEQNVIRRLTQRLNRIQDQVYRERPGN</sequence>
<evidence type="ECO:0000313" key="2">
    <source>
        <dbReference type="EMBL" id="VDP84138.1"/>
    </source>
</evidence>
<accession>A0A183AP72</accession>
<dbReference type="SUPFAM" id="SSF101447">
    <property type="entry name" value="Formin homology 2 domain (FH2 domain)"/>
    <property type="match status" value="1"/>
</dbReference>
<dbReference type="Gene3D" id="1.20.58.2220">
    <property type="entry name" value="Formin, FH2 domain"/>
    <property type="match status" value="1"/>
</dbReference>
<feature type="region of interest" description="Disordered" evidence="1">
    <location>
        <begin position="158"/>
        <end position="188"/>
    </location>
</feature>
<evidence type="ECO:0000313" key="3">
    <source>
        <dbReference type="Proteomes" id="UP000272942"/>
    </source>
</evidence>
<dbReference type="EMBL" id="UZAN01046426">
    <property type="protein sequence ID" value="VDP84138.1"/>
    <property type="molecule type" value="Genomic_DNA"/>
</dbReference>
<feature type="compositionally biased region" description="Polar residues" evidence="1">
    <location>
        <begin position="171"/>
        <end position="184"/>
    </location>
</feature>
<evidence type="ECO:0000313" key="4">
    <source>
        <dbReference type="WBParaSite" id="ECPE_0000878301-mRNA-1"/>
    </source>
</evidence>